<evidence type="ECO:0000313" key="2">
    <source>
        <dbReference type="EMBL" id="MEI4552212.1"/>
    </source>
</evidence>
<keyword evidence="1" id="KW-0732">Signal</keyword>
<dbReference type="Proteomes" id="UP001382455">
    <property type="component" value="Unassembled WGS sequence"/>
</dbReference>
<evidence type="ECO:0000313" key="3">
    <source>
        <dbReference type="Proteomes" id="UP001382455"/>
    </source>
</evidence>
<accession>A0ABU8EZ04</accession>
<protein>
    <submittedName>
        <fullName evidence="2">DUF4920 domain-containing protein</fullName>
    </submittedName>
</protein>
<name>A0ABU8EZ04_9GAMM</name>
<dbReference type="EMBL" id="JBAWKS010000002">
    <property type="protein sequence ID" value="MEI4552212.1"/>
    <property type="molecule type" value="Genomic_DNA"/>
</dbReference>
<sequence length="161" mass="17752">MPFFTKITLVVALMLVQVQALAKTLAFGEEVDSDKLIKISTVMANPNNYLSSPITIEGTIVGVCEKRGCWMTLASDKRFQNLRIKVEDGHMVFPMTAKGNKALATGTLEKIELSLDQTKRLLAHRAQKAGKDFNPDSVTEPDVVYQLSPTGVEIIDNNVEK</sequence>
<keyword evidence="3" id="KW-1185">Reference proteome</keyword>
<feature type="chain" id="PRO_5046434507" evidence="1">
    <location>
        <begin position="23"/>
        <end position="161"/>
    </location>
</feature>
<gene>
    <name evidence="2" type="ORF">WAE96_21210</name>
</gene>
<proteinExistence type="predicted"/>
<organism evidence="2 3">
    <name type="scientific">Pseudoalteromonas spongiae</name>
    <dbReference type="NCBI Taxonomy" id="298657"/>
    <lineage>
        <taxon>Bacteria</taxon>
        <taxon>Pseudomonadati</taxon>
        <taxon>Pseudomonadota</taxon>
        <taxon>Gammaproteobacteria</taxon>
        <taxon>Alteromonadales</taxon>
        <taxon>Pseudoalteromonadaceae</taxon>
        <taxon>Pseudoalteromonas</taxon>
    </lineage>
</organism>
<comment type="caution">
    <text evidence="2">The sequence shown here is derived from an EMBL/GenBank/DDBJ whole genome shotgun (WGS) entry which is preliminary data.</text>
</comment>
<feature type="signal peptide" evidence="1">
    <location>
        <begin position="1"/>
        <end position="22"/>
    </location>
</feature>
<dbReference type="Pfam" id="PF16267">
    <property type="entry name" value="DUF4920"/>
    <property type="match status" value="1"/>
</dbReference>
<dbReference type="RefSeq" id="WP_336437029.1">
    <property type="nucleotide sequence ID" value="NZ_JBAWKS010000002.1"/>
</dbReference>
<evidence type="ECO:0000256" key="1">
    <source>
        <dbReference type="SAM" id="SignalP"/>
    </source>
</evidence>
<reference evidence="2 3" key="1">
    <citation type="submission" date="2023-12" db="EMBL/GenBank/DDBJ databases">
        <title>Friends and Foes: Symbiotic and Algicidal bacterial influence on Karenia brevis blooms.</title>
        <authorList>
            <person name="Fei C."/>
            <person name="Mohamed A.R."/>
            <person name="Booker A."/>
            <person name="Arshad M."/>
            <person name="Klass S."/>
            <person name="Ahn S."/>
            <person name="Gilbert P.M."/>
            <person name="Heil C.A."/>
            <person name="Martinez J.M."/>
            <person name="Amin S.A."/>
        </authorList>
    </citation>
    <scope>NUCLEOTIDE SEQUENCE [LARGE SCALE GENOMIC DNA]</scope>
    <source>
        <strain evidence="2 3">CE15</strain>
    </source>
</reference>
<dbReference type="InterPro" id="IPR032577">
    <property type="entry name" value="DUF4920"/>
</dbReference>